<organism evidence="17 18">
    <name type="scientific">Acipenser ruthenus</name>
    <name type="common">Sterlet sturgeon</name>
    <dbReference type="NCBI Taxonomy" id="7906"/>
    <lineage>
        <taxon>Eukaryota</taxon>
        <taxon>Metazoa</taxon>
        <taxon>Chordata</taxon>
        <taxon>Craniata</taxon>
        <taxon>Vertebrata</taxon>
        <taxon>Euteleostomi</taxon>
        <taxon>Actinopterygii</taxon>
        <taxon>Chondrostei</taxon>
        <taxon>Acipenseriformes</taxon>
        <taxon>Acipenseridae</taxon>
        <taxon>Acipenser</taxon>
    </lineage>
</organism>
<evidence type="ECO:0000259" key="15">
    <source>
        <dbReference type="PROSITE" id="PS50126"/>
    </source>
</evidence>
<dbReference type="InterPro" id="IPR003029">
    <property type="entry name" value="S1_domain"/>
</dbReference>
<dbReference type="AlphaFoldDB" id="A0A444V640"/>
<dbReference type="PANTHER" id="PTHR15838:SF1">
    <property type="entry name" value="ZINC FINGER CCHC DOMAIN-CONTAINING PROTEIN 17"/>
    <property type="match status" value="1"/>
</dbReference>
<evidence type="ECO:0000256" key="9">
    <source>
        <dbReference type="ARBA" id="ARBA00065527"/>
    </source>
</evidence>
<dbReference type="CDD" id="cd05686">
    <property type="entry name" value="S1_pNO40"/>
    <property type="match status" value="1"/>
</dbReference>
<evidence type="ECO:0000256" key="1">
    <source>
        <dbReference type="ARBA" id="ARBA00004604"/>
    </source>
</evidence>
<feature type="compositionally biased region" description="Basic residues" evidence="14">
    <location>
        <begin position="244"/>
        <end position="271"/>
    </location>
</feature>
<keyword evidence="6" id="KW-0007">Acetylation</keyword>
<dbReference type="GO" id="GO:0043489">
    <property type="term" value="P:RNA stabilization"/>
    <property type="evidence" value="ECO:0007669"/>
    <property type="project" value="TreeGrafter"/>
</dbReference>
<dbReference type="InterPro" id="IPR001878">
    <property type="entry name" value="Znf_CCHC"/>
</dbReference>
<dbReference type="PROSITE" id="PS50126">
    <property type="entry name" value="S1"/>
    <property type="match status" value="1"/>
</dbReference>
<evidence type="ECO:0000256" key="12">
    <source>
        <dbReference type="ARBA" id="ARBA00082720"/>
    </source>
</evidence>
<keyword evidence="7" id="KW-0539">Nucleus</keyword>
<accession>A0A444V640</accession>
<dbReference type="GO" id="GO:0003723">
    <property type="term" value="F:RNA binding"/>
    <property type="evidence" value="ECO:0007669"/>
    <property type="project" value="TreeGrafter"/>
</dbReference>
<feature type="compositionally biased region" description="Basic residues" evidence="14">
    <location>
        <begin position="175"/>
        <end position="192"/>
    </location>
</feature>
<dbReference type="GO" id="GO:1990904">
    <property type="term" value="C:ribonucleoprotein complex"/>
    <property type="evidence" value="ECO:0007669"/>
    <property type="project" value="UniProtKB-KW"/>
</dbReference>
<keyword evidence="2" id="KW-0597">Phosphoprotein</keyword>
<name>A0A444V640_ACIRT</name>
<keyword evidence="3" id="KW-0479">Metal-binding</keyword>
<evidence type="ECO:0000313" key="18">
    <source>
        <dbReference type="Proteomes" id="UP000289886"/>
    </source>
</evidence>
<evidence type="ECO:0000259" key="16">
    <source>
        <dbReference type="PROSITE" id="PS50158"/>
    </source>
</evidence>
<comment type="subcellular location">
    <subcellularLocation>
        <location evidence="1">Nucleus</location>
        <location evidence="1">Nucleolus</location>
    </subcellularLocation>
</comment>
<dbReference type="SMART" id="SM00316">
    <property type="entry name" value="S1"/>
    <property type="match status" value="1"/>
</dbReference>
<keyword evidence="18" id="KW-1185">Reference proteome</keyword>
<dbReference type="InterPro" id="IPR012340">
    <property type="entry name" value="NA-bd_OB-fold"/>
</dbReference>
<feature type="region of interest" description="Disordered" evidence="14">
    <location>
        <begin position="151"/>
        <end position="271"/>
    </location>
</feature>
<evidence type="ECO:0000256" key="4">
    <source>
        <dbReference type="ARBA" id="ARBA00022771"/>
    </source>
</evidence>
<evidence type="ECO:0000256" key="8">
    <source>
        <dbReference type="ARBA" id="ARBA00023274"/>
    </source>
</evidence>
<gene>
    <name evidence="17" type="ORF">EOD39_16362</name>
</gene>
<dbReference type="FunFam" id="2.40.50.140:FF:000154">
    <property type="entry name" value="nucleolar protein of 40 kDa"/>
    <property type="match status" value="1"/>
</dbReference>
<dbReference type="Proteomes" id="UP000289886">
    <property type="component" value="Unassembled WGS sequence"/>
</dbReference>
<proteinExistence type="predicted"/>
<evidence type="ECO:0000256" key="14">
    <source>
        <dbReference type="SAM" id="MobiDB-lite"/>
    </source>
</evidence>
<evidence type="ECO:0000313" key="17">
    <source>
        <dbReference type="EMBL" id="RXM95883.1"/>
    </source>
</evidence>
<evidence type="ECO:0000256" key="3">
    <source>
        <dbReference type="ARBA" id="ARBA00022723"/>
    </source>
</evidence>
<keyword evidence="4 13" id="KW-0863">Zinc-finger</keyword>
<evidence type="ECO:0000256" key="2">
    <source>
        <dbReference type="ARBA" id="ARBA00022553"/>
    </source>
</evidence>
<dbReference type="PROSITE" id="PS50158">
    <property type="entry name" value="ZF_CCHC"/>
    <property type="match status" value="1"/>
</dbReference>
<evidence type="ECO:0000256" key="10">
    <source>
        <dbReference type="ARBA" id="ARBA00069580"/>
    </source>
</evidence>
<evidence type="ECO:0000256" key="6">
    <source>
        <dbReference type="ARBA" id="ARBA00022990"/>
    </source>
</evidence>
<evidence type="ECO:0000256" key="11">
    <source>
        <dbReference type="ARBA" id="ARBA00077096"/>
    </source>
</evidence>
<dbReference type="SUPFAM" id="SSF50249">
    <property type="entry name" value="Nucleic acid-binding proteins"/>
    <property type="match status" value="1"/>
</dbReference>
<reference evidence="17 18" key="1">
    <citation type="submission" date="2019-01" db="EMBL/GenBank/DDBJ databases">
        <title>Draft Genome and Complete Hox-Cluster Characterization of the Sterlet Sturgeon (Acipenser ruthenus).</title>
        <authorList>
            <person name="Wei Q."/>
        </authorList>
    </citation>
    <scope>NUCLEOTIDE SEQUENCE [LARGE SCALE GENOMIC DNA]</scope>
    <source>
        <strain evidence="17">WHYD16114868_AA</strain>
        <tissue evidence="17">Blood</tissue>
    </source>
</reference>
<dbReference type="InterPro" id="IPR047913">
    <property type="entry name" value="ZCCHC17_S1"/>
</dbReference>
<dbReference type="PANTHER" id="PTHR15838">
    <property type="entry name" value="NUCLEOLAR PROTEIN OF 40 KDA"/>
    <property type="match status" value="1"/>
</dbReference>
<keyword evidence="8" id="KW-0687">Ribonucleoprotein</keyword>
<feature type="domain" description="CCHC-type" evidence="16">
    <location>
        <begin position="124"/>
        <end position="137"/>
    </location>
</feature>
<protein>
    <recommendedName>
        <fullName evidence="10">Zinc finger CCHC domain-containing protein 17</fullName>
    </recommendedName>
    <alternativeName>
        <fullName evidence="11">Nucleolar protein of 40 kDa</fullName>
    </alternativeName>
    <alternativeName>
        <fullName evidence="12">Putative S1 RNA-binding domain protein</fullName>
    </alternativeName>
</protein>
<keyword evidence="5" id="KW-0862">Zinc</keyword>
<feature type="domain" description="S1 motif" evidence="15">
    <location>
        <begin position="7"/>
        <end position="79"/>
    </location>
</feature>
<evidence type="ECO:0000256" key="7">
    <source>
        <dbReference type="ARBA" id="ARBA00023242"/>
    </source>
</evidence>
<sequence>MELPELYAVLKGEVASIMEYGVFIKIPGCRKQGLVHRTHMSSCRVENPAEIVDVGEKVWVKVIGKEMQDEKVKLSLSMKAVNQGTGKDLDPNNVILEQDERKRREFRDYSKQRITLEAVLNTVCKKCGCKGHFAKDCFSQPGGMKYGLVPEEEEEEEGQGEGPGQQPSQSEKAPAKKRKKEKKMKKQKHKEKRGASDSDSSDSSSAEDTKRRRSSSSKKQKHKEKRGASDSDSSDSSSAEDTKRRHSSSSKKQKKKKKHKMQKHKGHRHRD</sequence>
<evidence type="ECO:0000256" key="13">
    <source>
        <dbReference type="PROSITE-ProRule" id="PRU00047"/>
    </source>
</evidence>
<comment type="subunit">
    <text evidence="9">Interacts with PNN. Associates with the 60S ribosomal subunit.</text>
</comment>
<comment type="caution">
    <text evidence="17">The sequence shown here is derived from an EMBL/GenBank/DDBJ whole genome shotgun (WGS) entry which is preliminary data.</text>
</comment>
<dbReference type="GO" id="GO:0008270">
    <property type="term" value="F:zinc ion binding"/>
    <property type="evidence" value="ECO:0007669"/>
    <property type="project" value="UniProtKB-KW"/>
</dbReference>
<dbReference type="Gene3D" id="2.40.50.140">
    <property type="entry name" value="Nucleic acid-binding proteins"/>
    <property type="match status" value="1"/>
</dbReference>
<dbReference type="Pfam" id="PF00575">
    <property type="entry name" value="S1"/>
    <property type="match status" value="1"/>
</dbReference>
<dbReference type="GO" id="GO:0005730">
    <property type="term" value="C:nucleolus"/>
    <property type="evidence" value="ECO:0007669"/>
    <property type="project" value="UniProtKB-SubCell"/>
</dbReference>
<dbReference type="EMBL" id="SCEB01002033">
    <property type="protein sequence ID" value="RXM95883.1"/>
    <property type="molecule type" value="Genomic_DNA"/>
</dbReference>
<feature type="compositionally biased region" description="Basic residues" evidence="14">
    <location>
        <begin position="211"/>
        <end position="225"/>
    </location>
</feature>
<evidence type="ECO:0000256" key="5">
    <source>
        <dbReference type="ARBA" id="ARBA00022833"/>
    </source>
</evidence>